<sequence>MRRVTLFVNGTSKNGKVVAVYGTLSDLLSVASNKLGIKAASLYNGKGGLIDDIALIRDDDVLYVSEGEPFIDPQNEAKVASSQHGAHTDWLTLNIGGRPFTTTRSNVLCQPLCLLPDVWGNTQDEHGAYLIDRSPEYFEPILNYLRHGQLIINEGINIRGVLEEARFFGIEQLAEQLEVAIKNTQPPEDHSPISRKEFVRFLLATPTKSELRCQGLNFSGADLSRLDLRYINFKMANLSRCNLTHANLCCSNLERADLSGANLDGANLQGVKMLCSNAEGASLRGCNFEDPSGLKANLEGANLKGVDMEGSQMTGINLRVATLKNAKLKNCNLRGATLAGTDLENCDLSGCDLQEANLRGSNVKGAIFEEMLTPLHMSQSVR</sequence>
<dbReference type="GeneTree" id="ENSGT00940000154314"/>
<dbReference type="Gene3D" id="2.160.20.80">
    <property type="entry name" value="E3 ubiquitin-protein ligase SopA"/>
    <property type="match status" value="1"/>
</dbReference>
<dbReference type="InterPro" id="IPR000210">
    <property type="entry name" value="BTB/POZ_dom"/>
</dbReference>
<dbReference type="PANTHER" id="PTHR14136:SF17">
    <property type="entry name" value="BTB_POZ DOMAIN-CONTAINING PROTEIN KCTD9"/>
    <property type="match status" value="1"/>
</dbReference>
<accession>A0A8C9ZQ76</accession>
<dbReference type="InterPro" id="IPR036572">
    <property type="entry name" value="Doublecortin_dom_sf"/>
</dbReference>
<dbReference type="InterPro" id="IPR011333">
    <property type="entry name" value="SKP1/BTB/POZ_sf"/>
</dbReference>
<protein>
    <submittedName>
        <fullName evidence="2">Potassium channel tetramerization domain containing 9a</fullName>
    </submittedName>
</protein>
<reference evidence="2" key="2">
    <citation type="submission" date="2025-09" db="UniProtKB">
        <authorList>
            <consortium name="Ensembl"/>
        </authorList>
    </citation>
    <scope>IDENTIFICATION</scope>
</reference>
<name>A0A8C9ZQ76_SANLU</name>
<dbReference type="InterPro" id="IPR021789">
    <property type="entry name" value="KHA_dom"/>
</dbReference>
<keyword evidence="3" id="KW-1185">Reference proteome</keyword>
<dbReference type="InterPro" id="IPR051082">
    <property type="entry name" value="Pentapeptide-BTB/POZ_domain"/>
</dbReference>
<proteinExistence type="predicted"/>
<dbReference type="Proteomes" id="UP000694568">
    <property type="component" value="Unplaced"/>
</dbReference>
<gene>
    <name evidence="2" type="primary">kctd9a</name>
</gene>
<dbReference type="PROSITE" id="PS51490">
    <property type="entry name" value="KHA"/>
    <property type="match status" value="1"/>
</dbReference>
<dbReference type="GO" id="GO:0051260">
    <property type="term" value="P:protein homooligomerization"/>
    <property type="evidence" value="ECO:0007669"/>
    <property type="project" value="InterPro"/>
</dbReference>
<evidence type="ECO:0000313" key="3">
    <source>
        <dbReference type="Proteomes" id="UP000694568"/>
    </source>
</evidence>
<dbReference type="Pfam" id="PF00805">
    <property type="entry name" value="Pentapeptide"/>
    <property type="match status" value="2"/>
</dbReference>
<dbReference type="Pfam" id="PF02214">
    <property type="entry name" value="BTB_2"/>
    <property type="match status" value="1"/>
</dbReference>
<dbReference type="FunFam" id="2.160.20.80:FF:000002">
    <property type="entry name" value="Potassium channel tetramerization domain-containing 9a"/>
    <property type="match status" value="1"/>
</dbReference>
<dbReference type="InterPro" id="IPR001646">
    <property type="entry name" value="5peptide_repeat"/>
</dbReference>
<dbReference type="AlphaFoldDB" id="A0A8C9ZQ76"/>
<dbReference type="SMART" id="SM00225">
    <property type="entry name" value="BTB"/>
    <property type="match status" value="1"/>
</dbReference>
<dbReference type="PANTHER" id="PTHR14136">
    <property type="entry name" value="BTB_POZ DOMAIN-CONTAINING PROTEIN KCTD9"/>
    <property type="match status" value="1"/>
</dbReference>
<dbReference type="SUPFAM" id="SSF89837">
    <property type="entry name" value="Doublecortin (DC)"/>
    <property type="match status" value="1"/>
</dbReference>
<dbReference type="GO" id="GO:0035556">
    <property type="term" value="P:intracellular signal transduction"/>
    <property type="evidence" value="ECO:0007669"/>
    <property type="project" value="InterPro"/>
</dbReference>
<reference evidence="2" key="1">
    <citation type="submission" date="2025-08" db="UniProtKB">
        <authorList>
            <consortium name="Ensembl"/>
        </authorList>
    </citation>
    <scope>IDENTIFICATION</scope>
</reference>
<evidence type="ECO:0000259" key="1">
    <source>
        <dbReference type="PROSITE" id="PS51490"/>
    </source>
</evidence>
<dbReference type="SUPFAM" id="SSF141571">
    <property type="entry name" value="Pentapeptide repeat-like"/>
    <property type="match status" value="1"/>
</dbReference>
<evidence type="ECO:0000313" key="2">
    <source>
        <dbReference type="Ensembl" id="ENSSLUP00000039898.1"/>
    </source>
</evidence>
<dbReference type="CDD" id="cd17073">
    <property type="entry name" value="KHA"/>
    <property type="match status" value="1"/>
</dbReference>
<dbReference type="Pfam" id="PF11834">
    <property type="entry name" value="KHA"/>
    <property type="match status" value="1"/>
</dbReference>
<feature type="domain" description="KHA" evidence="1">
    <location>
        <begin position="3"/>
        <end position="82"/>
    </location>
</feature>
<organism evidence="2 3">
    <name type="scientific">Sander lucioperca</name>
    <name type="common">Pike-perch</name>
    <name type="synonym">Perca lucioperca</name>
    <dbReference type="NCBI Taxonomy" id="283035"/>
    <lineage>
        <taxon>Eukaryota</taxon>
        <taxon>Metazoa</taxon>
        <taxon>Chordata</taxon>
        <taxon>Craniata</taxon>
        <taxon>Vertebrata</taxon>
        <taxon>Euteleostomi</taxon>
        <taxon>Actinopterygii</taxon>
        <taxon>Neopterygii</taxon>
        <taxon>Teleostei</taxon>
        <taxon>Neoteleostei</taxon>
        <taxon>Acanthomorphata</taxon>
        <taxon>Eupercaria</taxon>
        <taxon>Perciformes</taxon>
        <taxon>Percoidei</taxon>
        <taxon>Percidae</taxon>
        <taxon>Luciopercinae</taxon>
        <taxon>Sander</taxon>
    </lineage>
</organism>
<dbReference type="Ensembl" id="ENSSLUT00000041191.1">
    <property type="protein sequence ID" value="ENSSLUP00000039898.1"/>
    <property type="gene ID" value="ENSSLUG00000017845.1"/>
</dbReference>
<dbReference type="SUPFAM" id="SSF54695">
    <property type="entry name" value="POZ domain"/>
    <property type="match status" value="1"/>
</dbReference>
<dbReference type="InterPro" id="IPR003131">
    <property type="entry name" value="T1-type_BTB"/>
</dbReference>
<dbReference type="Gene3D" id="3.30.710.10">
    <property type="entry name" value="Potassium Channel Kv1.1, Chain A"/>
    <property type="match status" value="1"/>
</dbReference>